<dbReference type="eggNOG" id="COG3741">
    <property type="taxonomic scope" value="Bacteria"/>
</dbReference>
<dbReference type="RefSeq" id="WP_013104877.1">
    <property type="nucleotide sequence ID" value="NC_014145.1"/>
</dbReference>
<sequence length="273" mass="30475">MQDTSTPSTYTLHSGDSPLLVSLPHVGTEIPAALKPRYTAQALNVDDTDWHLEPIYAFAVQRGASLLVPRFSRYVIDLNRPPKNAPMYPGVNNTELCPTHAFTGQPIYQPGQEPDAAEIAQRLTDYWRPYHAALNAELQRLHALHGYALLWDGHSIQSTLPWLFEGTLPDLNLGTANGASCAPQLRAVLAEVLARQTTFTQVVDGRFKGGYITRHYGQPAQGIHAVQMEMCFSTYMQEAPPFRLDPALTARLRPVLEQLIDVMLAWRPHEQAR</sequence>
<reference evidence="2 4" key="4">
    <citation type="submission" date="2015-03" db="EMBL/GenBank/DDBJ databases">
        <authorList>
            <person name="Regsiter A."/>
            <person name="william w."/>
        </authorList>
    </citation>
    <scope>NUCLEOTIDE SEQUENCE [LARGE SCALE GENOMIC DNA]</scope>
    <source>
        <strain evidence="2 4">CB1</strain>
    </source>
</reference>
<organism evidence="1 3">
    <name type="scientific">Thiomonas arsenitoxydans (strain DSM 22701 / CIP 110005 / 3As)</name>
    <dbReference type="NCBI Taxonomy" id="426114"/>
    <lineage>
        <taxon>Bacteria</taxon>
        <taxon>Pseudomonadati</taxon>
        <taxon>Pseudomonadota</taxon>
        <taxon>Betaproteobacteria</taxon>
        <taxon>Burkholderiales</taxon>
        <taxon>Thiomonas</taxon>
    </lineage>
</organism>
<dbReference type="OrthoDB" id="8716700at2"/>
<keyword evidence="1" id="KW-0378">Hydrolase</keyword>
<dbReference type="EC" id="3.5.1.68" evidence="1"/>
<name>D6CKQ1_THIA3</name>
<evidence type="ECO:0000313" key="2">
    <source>
        <dbReference type="EMBL" id="CQR27142.1"/>
    </source>
</evidence>
<reference evidence="3" key="2">
    <citation type="journal article" date="2010" name="PLoS Genet.">
        <title>Structure, function, and evolution of the Thiomonas spp. genome.</title>
        <authorList>
            <person name="Arsene-Ploetze F."/>
            <person name="Koechler S."/>
            <person name="Marchal M."/>
            <person name="Coppee J.Y."/>
            <person name="Chandler M."/>
            <person name="Bonnefoy V."/>
            <person name="Brochier-Armanet C."/>
            <person name="Barakat M."/>
            <person name="Barbe V."/>
            <person name="Battaglia-Brunet F."/>
            <person name="Bruneel O."/>
            <person name="Bryan C.G."/>
            <person name="Cleiss-Arnold J."/>
            <person name="Cruveiller S."/>
            <person name="Erhardt M."/>
            <person name="Heinrich-Salmeron A."/>
            <person name="Hommais F."/>
            <person name="Joulian C."/>
            <person name="Krin E."/>
            <person name="Lieutaud A."/>
            <person name="Lievremont D."/>
            <person name="Michel C."/>
            <person name="Muller D."/>
            <person name="Ortet P."/>
            <person name="Proux C."/>
            <person name="Siguier P."/>
            <person name="Roche D."/>
            <person name="Rouy Z."/>
            <person name="Salvignol G."/>
            <person name="Slyemi D."/>
            <person name="Talla E."/>
            <person name="Weiss S."/>
            <person name="Weissenbach J."/>
            <person name="Medigue C."/>
            <person name="Bertin P.N."/>
        </authorList>
    </citation>
    <scope>NUCLEOTIDE SEQUENCE [LARGE SCALE GENOMIC DNA]</scope>
    <source>
        <strain evidence="3">DSM 22701 / CIP 110005 / 3As</strain>
    </source>
</reference>
<protein>
    <submittedName>
        <fullName evidence="1">N-formylglutamate deformylase hutG</fullName>
        <ecNumber evidence="1">3.5.1.68</ecNumber>
    </submittedName>
</protein>
<dbReference type="HOGENOM" id="CLU_069318_0_0_4"/>
<dbReference type="KEGG" id="thi:THI_0810"/>
<evidence type="ECO:0000313" key="4">
    <source>
        <dbReference type="Proteomes" id="UP000078599"/>
    </source>
</evidence>
<dbReference type="Pfam" id="PF05013">
    <property type="entry name" value="FGase"/>
    <property type="match status" value="1"/>
</dbReference>
<dbReference type="Proteomes" id="UP000002372">
    <property type="component" value="Chromosome"/>
</dbReference>
<evidence type="ECO:0000313" key="3">
    <source>
        <dbReference type="Proteomes" id="UP000002372"/>
    </source>
</evidence>
<dbReference type="Gene3D" id="3.40.630.40">
    <property type="entry name" value="Zn-dependent exopeptidases"/>
    <property type="match status" value="1"/>
</dbReference>
<dbReference type="InterPro" id="IPR010247">
    <property type="entry name" value="HutG_amidohyd"/>
</dbReference>
<proteinExistence type="predicted"/>
<keyword evidence="4" id="KW-1185">Reference proteome</keyword>
<dbReference type="Proteomes" id="UP000078599">
    <property type="component" value="Unassembled WGS sequence"/>
</dbReference>
<reference key="1">
    <citation type="submission" date="2009-07" db="EMBL/GenBank/DDBJ databases">
        <authorList>
            <person name="Genoscope - CEA"/>
        </authorList>
    </citation>
    <scope>NUCLEOTIDE SEQUENCE</scope>
    <source>
        <strain>3As</strain>
    </source>
</reference>
<dbReference type="InterPro" id="IPR007709">
    <property type="entry name" value="N-FG_amidohydro"/>
</dbReference>
<dbReference type="NCBIfam" id="TIGR02017">
    <property type="entry name" value="hutG_amidohyd"/>
    <property type="match status" value="1"/>
</dbReference>
<evidence type="ECO:0000313" key="1">
    <source>
        <dbReference type="EMBL" id="CAZ87519.1"/>
    </source>
</evidence>
<dbReference type="AlphaFoldDB" id="D6CKQ1"/>
<accession>D6CKQ1</accession>
<dbReference type="EMBL" id="FP475956">
    <property type="protein sequence ID" value="CAZ87519.1"/>
    <property type="molecule type" value="Genomic_DNA"/>
</dbReference>
<dbReference type="EMBL" id="CTRI01000002">
    <property type="protein sequence ID" value="CQR27142.1"/>
    <property type="molecule type" value="Genomic_DNA"/>
</dbReference>
<reference evidence="1" key="3">
    <citation type="submission" date="2010-07" db="EMBL/GenBank/DDBJ databases">
        <authorList>
            <person name="Genoscope - CEA"/>
        </authorList>
    </citation>
    <scope>NUCLEOTIDE SEQUENCE</scope>
    <source>
        <strain evidence="1">3As</strain>
    </source>
</reference>
<dbReference type="SUPFAM" id="SSF53187">
    <property type="entry name" value="Zn-dependent exopeptidases"/>
    <property type="match status" value="1"/>
</dbReference>
<dbReference type="GO" id="GO:0050129">
    <property type="term" value="F:N-formylglutamate deformylase activity"/>
    <property type="evidence" value="ECO:0007669"/>
    <property type="project" value="UniProtKB-EC"/>
</dbReference>
<gene>
    <name evidence="1" type="ordered locus">THI_0810</name>
    <name evidence="2" type="ORF">THICB1_100487</name>
</gene>